<name>A0AAD5RQH8_9PEZI</name>
<keyword evidence="3" id="KW-1185">Reference proteome</keyword>
<dbReference type="Proteomes" id="UP001201980">
    <property type="component" value="Unassembled WGS sequence"/>
</dbReference>
<accession>A0AAD5RQH8</accession>
<sequence length="222" mass="23577">MDTRREQRPGCIGMLSDPGFGEHGVESNVAPGALLRFLIVQTRSGQDGQINPSDFENWRRATHKGDLPPLPSSVSSHKTSGKSLVAGGGPELARISSARETSSAAPATEGGSLKMTKSGPHDIQNATLALMSTGTLLTCKETGLWRTLPRILFLPTPSGPRHRLQASSPARHNTIPASPGASGASRDAVNVKLSGGRRDLSRSRSKGTKSEDNLDQKHEMEL</sequence>
<reference evidence="2" key="1">
    <citation type="submission" date="2022-07" db="EMBL/GenBank/DDBJ databases">
        <title>Draft genome sequence of Zalerion maritima ATCC 34329, a (micro)plastics degrading marine fungus.</title>
        <authorList>
            <person name="Paco A."/>
            <person name="Goncalves M.F.M."/>
            <person name="Rocha-Santos T.A.P."/>
            <person name="Alves A."/>
        </authorList>
    </citation>
    <scope>NUCLEOTIDE SEQUENCE</scope>
    <source>
        <strain evidence="2">ATCC 34329</strain>
    </source>
</reference>
<dbReference type="AlphaFoldDB" id="A0AAD5RQH8"/>
<feature type="region of interest" description="Disordered" evidence="1">
    <location>
        <begin position="59"/>
        <end position="119"/>
    </location>
</feature>
<evidence type="ECO:0000313" key="3">
    <source>
        <dbReference type="Proteomes" id="UP001201980"/>
    </source>
</evidence>
<comment type="caution">
    <text evidence="2">The sequence shown here is derived from an EMBL/GenBank/DDBJ whole genome shotgun (WGS) entry which is preliminary data.</text>
</comment>
<feature type="compositionally biased region" description="Low complexity" evidence="1">
    <location>
        <begin position="72"/>
        <end position="83"/>
    </location>
</feature>
<dbReference type="EMBL" id="JAKWBI020000134">
    <property type="protein sequence ID" value="KAJ2901862.1"/>
    <property type="molecule type" value="Genomic_DNA"/>
</dbReference>
<feature type="region of interest" description="Disordered" evidence="1">
    <location>
        <begin position="155"/>
        <end position="222"/>
    </location>
</feature>
<proteinExistence type="predicted"/>
<evidence type="ECO:0000256" key="1">
    <source>
        <dbReference type="SAM" id="MobiDB-lite"/>
    </source>
</evidence>
<organism evidence="2 3">
    <name type="scientific">Zalerion maritima</name>
    <dbReference type="NCBI Taxonomy" id="339359"/>
    <lineage>
        <taxon>Eukaryota</taxon>
        <taxon>Fungi</taxon>
        <taxon>Dikarya</taxon>
        <taxon>Ascomycota</taxon>
        <taxon>Pezizomycotina</taxon>
        <taxon>Sordariomycetes</taxon>
        <taxon>Lulworthiomycetidae</taxon>
        <taxon>Lulworthiales</taxon>
        <taxon>Lulworthiaceae</taxon>
        <taxon>Zalerion</taxon>
    </lineage>
</organism>
<feature type="compositionally biased region" description="Basic and acidic residues" evidence="1">
    <location>
        <begin position="196"/>
        <end position="222"/>
    </location>
</feature>
<evidence type="ECO:0000313" key="2">
    <source>
        <dbReference type="EMBL" id="KAJ2901862.1"/>
    </source>
</evidence>
<protein>
    <submittedName>
        <fullName evidence="2">Uncharacterized protein</fullName>
    </submittedName>
</protein>
<gene>
    <name evidence="2" type="ORF">MKZ38_001295</name>
</gene>